<gene>
    <name evidence="1" type="ORF">HUK82_05470</name>
</gene>
<reference evidence="1 2" key="1">
    <citation type="submission" date="2020-06" db="EMBL/GenBank/DDBJ databases">
        <title>Description of novel acetic acid bacteria.</title>
        <authorList>
            <person name="Sombolestani A."/>
        </authorList>
    </citation>
    <scope>NUCLEOTIDE SEQUENCE [LARGE SCALE GENOMIC DNA]</scope>
    <source>
        <strain evidence="1 2">LMG 27010</strain>
    </source>
</reference>
<proteinExistence type="predicted"/>
<organism evidence="1 2">
    <name type="scientific">Ameyamaea chiangmaiensis</name>
    <dbReference type="NCBI Taxonomy" id="442969"/>
    <lineage>
        <taxon>Bacteria</taxon>
        <taxon>Pseudomonadati</taxon>
        <taxon>Pseudomonadota</taxon>
        <taxon>Alphaproteobacteria</taxon>
        <taxon>Acetobacterales</taxon>
        <taxon>Acetobacteraceae</taxon>
        <taxon>Ameyamaea</taxon>
    </lineage>
</organism>
<evidence type="ECO:0000313" key="1">
    <source>
        <dbReference type="EMBL" id="NVN40012.1"/>
    </source>
</evidence>
<keyword evidence="2" id="KW-1185">Reference proteome</keyword>
<dbReference type="AlphaFoldDB" id="A0A850PDJ6"/>
<evidence type="ECO:0000313" key="2">
    <source>
        <dbReference type="Proteomes" id="UP000585665"/>
    </source>
</evidence>
<accession>A0A850PDJ6</accession>
<comment type="caution">
    <text evidence="1">The sequence shown here is derived from an EMBL/GenBank/DDBJ whole genome shotgun (WGS) entry which is preliminary data.</text>
</comment>
<sequence length="159" mass="17144">MSLVRFRVLCGQYGAHLERWPEGERGVGQNLLHSSAEARSIRDEELRLDRLIARASSDREATFWVGGEQDAALERLCSTMADAMAADTAQGPNGDGIFACLSVFTSKILSAGNDWRHVIWVTAGSSAFGCCGIWIGQFLASAPQADLLSAMQMTLLGGH</sequence>
<name>A0A850PDJ6_9PROT</name>
<dbReference type="EMBL" id="JABXXR010000024">
    <property type="protein sequence ID" value="NVN40012.1"/>
    <property type="molecule type" value="Genomic_DNA"/>
</dbReference>
<dbReference type="RefSeq" id="WP_176612989.1">
    <property type="nucleotide sequence ID" value="NZ_JABXXR010000024.1"/>
</dbReference>
<protein>
    <submittedName>
        <fullName evidence="1">Uncharacterized protein</fullName>
    </submittedName>
</protein>
<dbReference type="Proteomes" id="UP000585665">
    <property type="component" value="Unassembled WGS sequence"/>
</dbReference>